<dbReference type="EMBL" id="HAEH01015853">
    <property type="protein sequence ID" value="SBS03591.1"/>
    <property type="molecule type" value="Transcribed_RNA"/>
</dbReference>
<feature type="non-terminal residue" evidence="1">
    <location>
        <position position="66"/>
    </location>
</feature>
<feature type="non-terminal residue" evidence="1">
    <location>
        <position position="1"/>
    </location>
</feature>
<reference evidence="1" key="1">
    <citation type="submission" date="2016-05" db="EMBL/GenBank/DDBJ databases">
        <authorList>
            <person name="Lavstsen T."/>
            <person name="Jespersen J.S."/>
        </authorList>
    </citation>
    <scope>NUCLEOTIDE SEQUENCE</scope>
    <source>
        <tissue evidence="1">Brain</tissue>
    </source>
</reference>
<proteinExistence type="predicted"/>
<dbReference type="AlphaFoldDB" id="A0A1A8RC11"/>
<accession>A0A1A8RC11</accession>
<reference evidence="1" key="2">
    <citation type="submission" date="2016-06" db="EMBL/GenBank/DDBJ databases">
        <title>The genome of a short-lived fish provides insights into sex chromosome evolution and the genetic control of aging.</title>
        <authorList>
            <person name="Reichwald K."/>
            <person name="Felder M."/>
            <person name="Petzold A."/>
            <person name="Koch P."/>
            <person name="Groth M."/>
            <person name="Platzer M."/>
        </authorList>
    </citation>
    <scope>NUCLEOTIDE SEQUENCE</scope>
    <source>
        <tissue evidence="1">Brain</tissue>
    </source>
</reference>
<evidence type="ECO:0000313" key="1">
    <source>
        <dbReference type="EMBL" id="SBS03591.1"/>
    </source>
</evidence>
<organism evidence="1">
    <name type="scientific">Nothobranchius rachovii</name>
    <name type="common">bluefin notho</name>
    <dbReference type="NCBI Taxonomy" id="451742"/>
    <lineage>
        <taxon>Eukaryota</taxon>
        <taxon>Metazoa</taxon>
        <taxon>Chordata</taxon>
        <taxon>Craniata</taxon>
        <taxon>Vertebrata</taxon>
        <taxon>Euteleostomi</taxon>
        <taxon>Actinopterygii</taxon>
        <taxon>Neopterygii</taxon>
        <taxon>Teleostei</taxon>
        <taxon>Neoteleostei</taxon>
        <taxon>Acanthomorphata</taxon>
        <taxon>Ovalentaria</taxon>
        <taxon>Atherinomorphae</taxon>
        <taxon>Cyprinodontiformes</taxon>
        <taxon>Nothobranchiidae</taxon>
        <taxon>Nothobranchius</taxon>
    </lineage>
</organism>
<protein>
    <submittedName>
        <fullName evidence="1">Uncharacterized protein</fullName>
    </submittedName>
</protein>
<gene>
    <name evidence="1" type="primary">Nfu_g_1_016107</name>
</gene>
<sequence>PACLATIPKEGGIYIAVGLLFKHSLPAHVCSSLFLFMFFHLSSHCFPSLICILEIVPAGSEDSTRR</sequence>
<name>A0A1A8RC11_9TELE</name>